<reference evidence="1" key="1">
    <citation type="journal article" date="2021" name="Proc. Natl. Acad. Sci. U.S.A.">
        <title>A Catalog of Tens of Thousands of Viruses from Human Metagenomes Reveals Hidden Associations with Chronic Diseases.</title>
        <authorList>
            <person name="Tisza M.J."/>
            <person name="Buck C.B."/>
        </authorList>
    </citation>
    <scope>NUCLEOTIDE SEQUENCE</scope>
    <source>
        <strain evidence="1">CtKm44</strain>
    </source>
</reference>
<accession>A0A8S5LU04</accession>
<protein>
    <submittedName>
        <fullName evidence="1">Uncharacterized protein</fullName>
    </submittedName>
</protein>
<dbReference type="EMBL" id="BK014735">
    <property type="protein sequence ID" value="DAD73394.1"/>
    <property type="molecule type" value="Genomic_DNA"/>
</dbReference>
<sequence>MIDKENVFRRLGIHSKGGTYNVMFLVINIRYYQTYIVIEYHVDKTSTATMVLSMDDISQIDVFDMNSAEIDAHMEYFVK</sequence>
<name>A0A8S5LU04_9CAUD</name>
<organism evidence="1">
    <name type="scientific">Siphoviridae sp. ctKm44</name>
    <dbReference type="NCBI Taxonomy" id="2826245"/>
    <lineage>
        <taxon>Viruses</taxon>
        <taxon>Duplodnaviria</taxon>
        <taxon>Heunggongvirae</taxon>
        <taxon>Uroviricota</taxon>
        <taxon>Caudoviricetes</taxon>
    </lineage>
</organism>
<evidence type="ECO:0000313" key="1">
    <source>
        <dbReference type="EMBL" id="DAD73394.1"/>
    </source>
</evidence>
<proteinExistence type="predicted"/>